<dbReference type="GO" id="GO:0061630">
    <property type="term" value="F:ubiquitin protein ligase activity"/>
    <property type="evidence" value="ECO:0007669"/>
    <property type="project" value="TreeGrafter"/>
</dbReference>
<evidence type="ECO:0000256" key="4">
    <source>
        <dbReference type="PROSITE-ProRule" id="PRU00175"/>
    </source>
</evidence>
<keyword evidence="7" id="KW-1185">Reference proteome</keyword>
<proteinExistence type="predicted"/>
<dbReference type="SUPFAM" id="SSF57850">
    <property type="entry name" value="RING/U-box"/>
    <property type="match status" value="1"/>
</dbReference>
<dbReference type="EMBL" id="RBNI01013570">
    <property type="protein sequence ID" value="RUP29055.1"/>
    <property type="molecule type" value="Genomic_DNA"/>
</dbReference>
<comment type="caution">
    <text evidence="6">The sequence shown here is derived from an EMBL/GenBank/DDBJ whole genome shotgun (WGS) entry which is preliminary data.</text>
</comment>
<dbReference type="PANTHER" id="PTHR15710:SF202">
    <property type="entry name" value="RING-TYPE E3 UBIQUITIN TRANSFERASE"/>
    <property type="match status" value="1"/>
</dbReference>
<evidence type="ECO:0000256" key="1">
    <source>
        <dbReference type="ARBA" id="ARBA00022723"/>
    </source>
</evidence>
<feature type="domain" description="RING-type" evidence="5">
    <location>
        <begin position="131"/>
        <end position="181"/>
    </location>
</feature>
<dbReference type="InterPro" id="IPR001841">
    <property type="entry name" value="Znf_RING"/>
</dbReference>
<dbReference type="Gene3D" id="3.30.40.10">
    <property type="entry name" value="Zinc/RING finger domain, C3HC4 (zinc finger)"/>
    <property type="match status" value="1"/>
</dbReference>
<gene>
    <name evidence="6" type="ORF">BC936DRAFT_138699</name>
</gene>
<dbReference type="GO" id="GO:0016567">
    <property type="term" value="P:protein ubiquitination"/>
    <property type="evidence" value="ECO:0007669"/>
    <property type="project" value="TreeGrafter"/>
</dbReference>
<keyword evidence="3" id="KW-0862">Zinc</keyword>
<dbReference type="GO" id="GO:0005737">
    <property type="term" value="C:cytoplasm"/>
    <property type="evidence" value="ECO:0007669"/>
    <property type="project" value="TreeGrafter"/>
</dbReference>
<organism evidence="6 7">
    <name type="scientific">Jimgerdemannia flammicorona</name>
    <dbReference type="NCBI Taxonomy" id="994334"/>
    <lineage>
        <taxon>Eukaryota</taxon>
        <taxon>Fungi</taxon>
        <taxon>Fungi incertae sedis</taxon>
        <taxon>Mucoromycota</taxon>
        <taxon>Mucoromycotina</taxon>
        <taxon>Endogonomycetes</taxon>
        <taxon>Endogonales</taxon>
        <taxon>Endogonaceae</taxon>
        <taxon>Jimgerdemannia</taxon>
    </lineage>
</organism>
<dbReference type="PANTHER" id="PTHR15710">
    <property type="entry name" value="E3 UBIQUITIN-PROTEIN LIGASE PRAJA"/>
    <property type="match status" value="1"/>
</dbReference>
<sequence length="204" mass="22957">MASYFDDLNIKIDKKPASRSTVNVDVSHFMAPSGSAGQGSRAPAFESGGIDQFLQVANLFGGFREQASGDYVQQEFLDNLISQLLEESNARSAAGLKTFHYGSTFSIEIRRWTVSIISFCLTPPTHMDESCTVCKDVFHISGSKITKMPCSIFNLKTDGHFFDKDCIVPWLELHNTCPMCRAEVETEKKVKEEEEEEQQNWMYS</sequence>
<protein>
    <recommendedName>
        <fullName evidence="5">RING-type domain-containing protein</fullName>
    </recommendedName>
</protein>
<keyword evidence="2 4" id="KW-0863">Zinc-finger</keyword>
<dbReference type="OrthoDB" id="8062037at2759"/>
<dbReference type="AlphaFoldDB" id="A0A433BS06"/>
<evidence type="ECO:0000256" key="2">
    <source>
        <dbReference type="ARBA" id="ARBA00022771"/>
    </source>
</evidence>
<dbReference type="InterPro" id="IPR013083">
    <property type="entry name" value="Znf_RING/FYVE/PHD"/>
</dbReference>
<evidence type="ECO:0000313" key="6">
    <source>
        <dbReference type="EMBL" id="RUP29055.1"/>
    </source>
</evidence>
<evidence type="ECO:0000256" key="3">
    <source>
        <dbReference type="ARBA" id="ARBA00022833"/>
    </source>
</evidence>
<dbReference type="Proteomes" id="UP000268093">
    <property type="component" value="Unassembled WGS sequence"/>
</dbReference>
<dbReference type="GO" id="GO:0008270">
    <property type="term" value="F:zinc ion binding"/>
    <property type="evidence" value="ECO:0007669"/>
    <property type="project" value="UniProtKB-KW"/>
</dbReference>
<name>A0A433BS06_9FUNG</name>
<reference evidence="6 7" key="1">
    <citation type="journal article" date="2018" name="New Phytol.">
        <title>Phylogenomics of Endogonaceae and evolution of mycorrhizas within Mucoromycota.</title>
        <authorList>
            <person name="Chang Y."/>
            <person name="Desiro A."/>
            <person name="Na H."/>
            <person name="Sandor L."/>
            <person name="Lipzen A."/>
            <person name="Clum A."/>
            <person name="Barry K."/>
            <person name="Grigoriev I.V."/>
            <person name="Martin F.M."/>
            <person name="Stajich J.E."/>
            <person name="Smith M.E."/>
            <person name="Bonito G."/>
            <person name="Spatafora J.W."/>
        </authorList>
    </citation>
    <scope>NUCLEOTIDE SEQUENCE [LARGE SCALE GENOMIC DNA]</scope>
    <source>
        <strain evidence="6 7">GMNB39</strain>
    </source>
</reference>
<accession>A0A433BS06</accession>
<keyword evidence="1" id="KW-0479">Metal-binding</keyword>
<dbReference type="PROSITE" id="PS50089">
    <property type="entry name" value="ZF_RING_2"/>
    <property type="match status" value="1"/>
</dbReference>
<evidence type="ECO:0000313" key="7">
    <source>
        <dbReference type="Proteomes" id="UP000268093"/>
    </source>
</evidence>
<evidence type="ECO:0000259" key="5">
    <source>
        <dbReference type="PROSITE" id="PS50089"/>
    </source>
</evidence>
<dbReference type="Pfam" id="PF13639">
    <property type="entry name" value="zf-RING_2"/>
    <property type="match status" value="1"/>
</dbReference>